<comment type="similarity">
    <text evidence="1 9 10">Belongs to the peptidase A8 family.</text>
</comment>
<keyword evidence="6 9" id="KW-0378">Hydrolase</keyword>
<dbReference type="EMBL" id="JAEQMG010000048">
    <property type="protein sequence ID" value="MBK6087965.1"/>
    <property type="molecule type" value="Genomic_DNA"/>
</dbReference>
<dbReference type="PRINTS" id="PR00781">
    <property type="entry name" value="LIPOSIGPTASE"/>
</dbReference>
<dbReference type="PANTHER" id="PTHR33695:SF1">
    <property type="entry name" value="LIPOPROTEIN SIGNAL PEPTIDASE"/>
    <property type="match status" value="1"/>
</dbReference>
<evidence type="ECO:0000256" key="9">
    <source>
        <dbReference type="HAMAP-Rule" id="MF_00161"/>
    </source>
</evidence>
<evidence type="ECO:0000256" key="2">
    <source>
        <dbReference type="ARBA" id="ARBA00022475"/>
    </source>
</evidence>
<feature type="transmembrane region" description="Helical" evidence="9">
    <location>
        <begin position="126"/>
        <end position="146"/>
    </location>
</feature>
<proteinExistence type="inferred from homology"/>
<dbReference type="NCBIfam" id="TIGR00077">
    <property type="entry name" value="lspA"/>
    <property type="match status" value="1"/>
</dbReference>
<comment type="subcellular location">
    <subcellularLocation>
        <location evidence="9">Cell membrane</location>
        <topology evidence="9">Multi-pass membrane protein</topology>
    </subcellularLocation>
</comment>
<evidence type="ECO:0000313" key="11">
    <source>
        <dbReference type="EMBL" id="MBK6087965.1"/>
    </source>
</evidence>
<comment type="pathway">
    <text evidence="9">Protein modification; lipoprotein biosynthesis (signal peptide cleavage).</text>
</comment>
<dbReference type="EC" id="3.4.23.36" evidence="9"/>
<evidence type="ECO:0000256" key="4">
    <source>
        <dbReference type="ARBA" id="ARBA00022692"/>
    </source>
</evidence>
<comment type="catalytic activity">
    <reaction evidence="9">
        <text>Release of signal peptides from bacterial membrane prolipoproteins. Hydrolyzes -Xaa-Yaa-Zaa-|-(S,diacylglyceryl)Cys-, in which Xaa is hydrophobic (preferably Leu), and Yaa (Ala or Ser) and Zaa (Gly or Ala) have small, neutral side chains.</text>
        <dbReference type="EC" id="3.4.23.36"/>
    </reaction>
</comment>
<gene>
    <name evidence="9 11" type="primary">lspA</name>
    <name evidence="11" type="ORF">JKK62_04755</name>
</gene>
<keyword evidence="7 9" id="KW-1133">Transmembrane helix</keyword>
<evidence type="ECO:0000256" key="10">
    <source>
        <dbReference type="RuleBase" id="RU004181"/>
    </source>
</evidence>
<feature type="transmembrane region" description="Helical" evidence="9">
    <location>
        <begin position="86"/>
        <end position="106"/>
    </location>
</feature>
<evidence type="ECO:0000256" key="3">
    <source>
        <dbReference type="ARBA" id="ARBA00022670"/>
    </source>
</evidence>
<comment type="caution">
    <text evidence="11">The sequence shown here is derived from an EMBL/GenBank/DDBJ whole genome shotgun (WGS) entry which is preliminary data.</text>
</comment>
<comment type="function">
    <text evidence="9">This protein specifically catalyzes the removal of signal peptides from prolipoproteins.</text>
</comment>
<dbReference type="RefSeq" id="WP_186833027.1">
    <property type="nucleotide sequence ID" value="NZ_JAEQMG010000048.1"/>
</dbReference>
<organism evidence="11 12">
    <name type="scientific">Ruminococcus difficilis</name>
    <dbReference type="NCBI Taxonomy" id="2763069"/>
    <lineage>
        <taxon>Bacteria</taxon>
        <taxon>Bacillati</taxon>
        <taxon>Bacillota</taxon>
        <taxon>Clostridia</taxon>
        <taxon>Eubacteriales</taxon>
        <taxon>Oscillospiraceae</taxon>
        <taxon>Ruminococcus</taxon>
    </lineage>
</organism>
<protein>
    <recommendedName>
        <fullName evidence="9">Lipoprotein signal peptidase</fullName>
        <ecNumber evidence="9">3.4.23.36</ecNumber>
    </recommendedName>
    <alternativeName>
        <fullName evidence="9">Prolipoprotein signal peptidase</fullName>
    </alternativeName>
    <alternativeName>
        <fullName evidence="9">Signal peptidase II</fullName>
        <shortName evidence="9">SPase II</shortName>
    </alternativeName>
</protein>
<dbReference type="InterPro" id="IPR001872">
    <property type="entry name" value="Peptidase_A8"/>
</dbReference>
<keyword evidence="5 9" id="KW-0064">Aspartyl protease</keyword>
<feature type="active site" evidence="9">
    <location>
        <position position="113"/>
    </location>
</feature>
<evidence type="ECO:0000256" key="1">
    <source>
        <dbReference type="ARBA" id="ARBA00006139"/>
    </source>
</evidence>
<evidence type="ECO:0000256" key="6">
    <source>
        <dbReference type="ARBA" id="ARBA00022801"/>
    </source>
</evidence>
<reference evidence="11" key="1">
    <citation type="submission" date="2021-01" db="EMBL/GenBank/DDBJ databases">
        <title>Genome public.</title>
        <authorList>
            <person name="Liu C."/>
            <person name="Sun Q."/>
        </authorList>
    </citation>
    <scope>NUCLEOTIDE SEQUENCE</scope>
    <source>
        <strain evidence="11">M6</strain>
    </source>
</reference>
<evidence type="ECO:0000313" key="12">
    <source>
        <dbReference type="Proteomes" id="UP000633365"/>
    </source>
</evidence>
<keyword evidence="8 9" id="KW-0472">Membrane</keyword>
<dbReference type="Proteomes" id="UP000633365">
    <property type="component" value="Unassembled WGS sequence"/>
</dbReference>
<evidence type="ECO:0000256" key="8">
    <source>
        <dbReference type="ARBA" id="ARBA00023136"/>
    </source>
</evidence>
<keyword evidence="12" id="KW-1185">Reference proteome</keyword>
<dbReference type="GO" id="GO:0005886">
    <property type="term" value="C:plasma membrane"/>
    <property type="evidence" value="ECO:0007669"/>
    <property type="project" value="UniProtKB-SubCell"/>
</dbReference>
<dbReference type="GO" id="GO:0004190">
    <property type="term" value="F:aspartic-type endopeptidase activity"/>
    <property type="evidence" value="ECO:0007669"/>
    <property type="project" value="UniProtKB-UniRule"/>
</dbReference>
<dbReference type="HAMAP" id="MF_00161">
    <property type="entry name" value="LspA"/>
    <property type="match status" value="1"/>
</dbReference>
<feature type="transmembrane region" description="Helical" evidence="9">
    <location>
        <begin position="60"/>
        <end position="79"/>
    </location>
</feature>
<dbReference type="GO" id="GO:0006508">
    <property type="term" value="P:proteolysis"/>
    <property type="evidence" value="ECO:0007669"/>
    <property type="project" value="UniProtKB-KW"/>
</dbReference>
<feature type="active site" evidence="9">
    <location>
        <position position="128"/>
    </location>
</feature>
<accession>A0A934WRE8</accession>
<evidence type="ECO:0000256" key="5">
    <source>
        <dbReference type="ARBA" id="ARBA00022750"/>
    </source>
</evidence>
<name>A0A934WRE8_9FIRM</name>
<dbReference type="AlphaFoldDB" id="A0A934WRE8"/>
<dbReference type="PANTHER" id="PTHR33695">
    <property type="entry name" value="LIPOPROTEIN SIGNAL PEPTIDASE"/>
    <property type="match status" value="1"/>
</dbReference>
<keyword evidence="2 9" id="KW-1003">Cell membrane</keyword>
<evidence type="ECO:0000256" key="7">
    <source>
        <dbReference type="ARBA" id="ARBA00022989"/>
    </source>
</evidence>
<dbReference type="Pfam" id="PF01252">
    <property type="entry name" value="Peptidase_A8"/>
    <property type="match status" value="1"/>
</dbReference>
<keyword evidence="3 9" id="KW-0645">Protease</keyword>
<sequence>MLIVYIAIIVIVPILSQCIRTAIEANVKPQGFISVIPGLFSLTYSENRGVAFGLFQDGTLFFAITTSIVIIVFAILLFKNYKKSKLFSVAAALIIGGGLGNLFERIFLGYVVDYLSLSFFPPICNFADYCITAGTICLIVYLLFFSDFLKDGKKKKTQDEQA</sequence>
<comment type="caution">
    <text evidence="9">Lacks conserved residue(s) required for the propagation of feature annotation.</text>
</comment>
<keyword evidence="4 9" id="KW-0812">Transmembrane</keyword>